<evidence type="ECO:0000256" key="1">
    <source>
        <dbReference type="SAM" id="MobiDB-lite"/>
    </source>
</evidence>
<sequence>MGPNAARGGRAAGRSTGRGRGDAGPCGPFVYDFLRLGIRGGDRADDGPHRRHSKEKR</sequence>
<protein>
    <submittedName>
        <fullName evidence="2">Uncharacterized protein</fullName>
    </submittedName>
</protein>
<feature type="compositionally biased region" description="Low complexity" evidence="1">
    <location>
        <begin position="1"/>
        <end position="15"/>
    </location>
</feature>
<organism evidence="2 3">
    <name type="scientific">Actinoallomurus spadix</name>
    <dbReference type="NCBI Taxonomy" id="79912"/>
    <lineage>
        <taxon>Bacteria</taxon>
        <taxon>Bacillati</taxon>
        <taxon>Actinomycetota</taxon>
        <taxon>Actinomycetes</taxon>
        <taxon>Streptosporangiales</taxon>
        <taxon>Thermomonosporaceae</taxon>
        <taxon>Actinoallomurus</taxon>
    </lineage>
</organism>
<dbReference type="EMBL" id="BAAABM010000045">
    <property type="protein sequence ID" value="GAA0353889.1"/>
    <property type="molecule type" value="Genomic_DNA"/>
</dbReference>
<accession>A0ABP3GTC0</accession>
<comment type="caution">
    <text evidence="2">The sequence shown here is derived from an EMBL/GenBank/DDBJ whole genome shotgun (WGS) entry which is preliminary data.</text>
</comment>
<evidence type="ECO:0000313" key="3">
    <source>
        <dbReference type="Proteomes" id="UP001501822"/>
    </source>
</evidence>
<feature type="region of interest" description="Disordered" evidence="1">
    <location>
        <begin position="1"/>
        <end position="26"/>
    </location>
</feature>
<dbReference type="Proteomes" id="UP001501822">
    <property type="component" value="Unassembled WGS sequence"/>
</dbReference>
<keyword evidence="3" id="KW-1185">Reference proteome</keyword>
<gene>
    <name evidence="2" type="ORF">GCM10010151_49330</name>
</gene>
<evidence type="ECO:0000313" key="2">
    <source>
        <dbReference type="EMBL" id="GAA0353889.1"/>
    </source>
</evidence>
<name>A0ABP3GTC0_9ACTN</name>
<reference evidence="3" key="1">
    <citation type="journal article" date="2019" name="Int. J. Syst. Evol. Microbiol.">
        <title>The Global Catalogue of Microorganisms (GCM) 10K type strain sequencing project: providing services to taxonomists for standard genome sequencing and annotation.</title>
        <authorList>
            <consortium name="The Broad Institute Genomics Platform"/>
            <consortium name="The Broad Institute Genome Sequencing Center for Infectious Disease"/>
            <person name="Wu L."/>
            <person name="Ma J."/>
        </authorList>
    </citation>
    <scope>NUCLEOTIDE SEQUENCE [LARGE SCALE GENOMIC DNA]</scope>
    <source>
        <strain evidence="3">JCM 3146</strain>
    </source>
</reference>
<proteinExistence type="predicted"/>